<accession>A0A1E4T5P1</accession>
<dbReference type="STRING" id="983967.A0A1E4T5P1"/>
<keyword evidence="2" id="KW-1185">Reference proteome</keyword>
<dbReference type="PANTHER" id="PTHR37331:SF1">
    <property type="entry name" value="YALI0F11671P"/>
    <property type="match status" value="1"/>
</dbReference>
<gene>
    <name evidence="1" type="ORF">CANARDRAFT_26498</name>
</gene>
<reference evidence="2" key="1">
    <citation type="submission" date="2016-04" db="EMBL/GenBank/DDBJ databases">
        <title>Comparative genomics of biotechnologically important yeasts.</title>
        <authorList>
            <consortium name="DOE Joint Genome Institute"/>
            <person name="Riley R."/>
            <person name="Haridas S."/>
            <person name="Wolfe K.H."/>
            <person name="Lopes M.R."/>
            <person name="Hittinger C.T."/>
            <person name="Goker M."/>
            <person name="Salamov A."/>
            <person name="Wisecaver J."/>
            <person name="Long T.M."/>
            <person name="Aerts A.L."/>
            <person name="Barry K."/>
            <person name="Choi C."/>
            <person name="Clum A."/>
            <person name="Coughlan A.Y."/>
            <person name="Deshpande S."/>
            <person name="Douglass A.P."/>
            <person name="Hanson S.J."/>
            <person name="Klenk H.-P."/>
            <person name="Labutti K."/>
            <person name="Lapidus A."/>
            <person name="Lindquist E."/>
            <person name="Lipzen A."/>
            <person name="Meier-Kolthoff J.P."/>
            <person name="Ohm R.A."/>
            <person name="Otillar R.P."/>
            <person name="Pangilinan J."/>
            <person name="Peng Y."/>
            <person name="Rokas A."/>
            <person name="Rosa C.A."/>
            <person name="Scheuner C."/>
            <person name="Sibirny A.A."/>
            <person name="Slot J.C."/>
            <person name="Stielow J.B."/>
            <person name="Sun H."/>
            <person name="Kurtzman C.P."/>
            <person name="Blackwell M."/>
            <person name="Grigoriev I.V."/>
            <person name="Jeffries T.W."/>
        </authorList>
    </citation>
    <scope>NUCLEOTIDE SEQUENCE [LARGE SCALE GENOMIC DNA]</scope>
    <source>
        <strain evidence="2">NRRL YB-2248</strain>
    </source>
</reference>
<evidence type="ECO:0000313" key="2">
    <source>
        <dbReference type="Proteomes" id="UP000094801"/>
    </source>
</evidence>
<dbReference type="EMBL" id="KV453848">
    <property type="protein sequence ID" value="ODV87066.1"/>
    <property type="molecule type" value="Genomic_DNA"/>
</dbReference>
<dbReference type="AlphaFoldDB" id="A0A1E4T5P1"/>
<proteinExistence type="predicted"/>
<protein>
    <submittedName>
        <fullName evidence="1">Uncharacterized protein</fullName>
    </submittedName>
</protein>
<name>A0A1E4T5P1_9ASCO</name>
<organism evidence="1 2">
    <name type="scientific">[Candida] arabinofermentans NRRL YB-2248</name>
    <dbReference type="NCBI Taxonomy" id="983967"/>
    <lineage>
        <taxon>Eukaryota</taxon>
        <taxon>Fungi</taxon>
        <taxon>Dikarya</taxon>
        <taxon>Ascomycota</taxon>
        <taxon>Saccharomycotina</taxon>
        <taxon>Pichiomycetes</taxon>
        <taxon>Pichiales</taxon>
        <taxon>Pichiaceae</taxon>
        <taxon>Ogataea</taxon>
        <taxon>Ogataea/Candida clade</taxon>
    </lineage>
</organism>
<dbReference type="Proteomes" id="UP000094801">
    <property type="component" value="Unassembled WGS sequence"/>
</dbReference>
<sequence length="175" mass="20297">MKTISSNIYNQVNRRLVNTINYQFQPQLFLHLLTDKNTKVSFSKDPDSLPVGYFNAPAQVSLDKYVISPREFKPNSEFISLLQKIVSSNVQNDQNFMIEALNYPSNYMPIYDFKKISDFINQKPELDNVLGYVNVNELGEMVEGTYEQNHMYRLCNSDGMVKLSDYILEKVEEAI</sequence>
<evidence type="ECO:0000313" key="1">
    <source>
        <dbReference type="EMBL" id="ODV87066.1"/>
    </source>
</evidence>
<dbReference type="OrthoDB" id="5397701at2759"/>
<dbReference type="PANTHER" id="PTHR37331">
    <property type="entry name" value="YALI0F11671P"/>
    <property type="match status" value="1"/>
</dbReference>